<evidence type="ECO:0000256" key="1">
    <source>
        <dbReference type="ARBA" id="ARBA00006484"/>
    </source>
</evidence>
<dbReference type="EMBL" id="UGQY01000004">
    <property type="protein sequence ID" value="SUA03747.1"/>
    <property type="molecule type" value="Genomic_DNA"/>
</dbReference>
<dbReference type="InterPro" id="IPR036291">
    <property type="entry name" value="NAD(P)-bd_dom_sf"/>
</dbReference>
<evidence type="ECO:0000313" key="3">
    <source>
        <dbReference type="EMBL" id="SUA03747.1"/>
    </source>
</evidence>
<dbReference type="AlphaFoldDB" id="A0A378V1T1"/>
<organism evidence="3 4">
    <name type="scientific">Mycolicibacterium fortuitum</name>
    <name type="common">Mycobacterium fortuitum</name>
    <dbReference type="NCBI Taxonomy" id="1766"/>
    <lineage>
        <taxon>Bacteria</taxon>
        <taxon>Bacillati</taxon>
        <taxon>Actinomycetota</taxon>
        <taxon>Actinomycetes</taxon>
        <taxon>Mycobacteriales</taxon>
        <taxon>Mycobacteriaceae</taxon>
        <taxon>Mycolicibacterium</taxon>
    </lineage>
</organism>
<proteinExistence type="inferred from homology"/>
<comment type="similarity">
    <text evidence="1">Belongs to the short-chain dehydrogenases/reductases (SDR) family.</text>
</comment>
<dbReference type="GO" id="GO:0008709">
    <property type="term" value="F:cholate 7-alpha-dehydrogenase (NAD+) activity"/>
    <property type="evidence" value="ECO:0007669"/>
    <property type="project" value="UniProtKB-EC"/>
</dbReference>
<dbReference type="Gene3D" id="3.40.50.720">
    <property type="entry name" value="NAD(P)-binding Rossmann-like Domain"/>
    <property type="match status" value="1"/>
</dbReference>
<dbReference type="PANTHER" id="PTHR43669">
    <property type="entry name" value="5-KETO-D-GLUCONATE 5-REDUCTASE"/>
    <property type="match status" value="1"/>
</dbReference>
<protein>
    <submittedName>
        <fullName evidence="3">Short-chain dehydrogenase/reductase SDR</fullName>
        <ecNumber evidence="3">1.1.1.159</ecNumber>
    </submittedName>
</protein>
<dbReference type="Pfam" id="PF00106">
    <property type="entry name" value="adh_short"/>
    <property type="match status" value="1"/>
</dbReference>
<reference evidence="3 4" key="1">
    <citation type="submission" date="2018-06" db="EMBL/GenBank/DDBJ databases">
        <authorList>
            <consortium name="Pathogen Informatics"/>
            <person name="Doyle S."/>
        </authorList>
    </citation>
    <scope>NUCLEOTIDE SEQUENCE [LARGE SCALE GENOMIC DNA]</scope>
    <source>
        <strain evidence="3 4">NCTC1542</strain>
    </source>
</reference>
<name>A0A378V1T1_MYCFO</name>
<dbReference type="InterPro" id="IPR002347">
    <property type="entry name" value="SDR_fam"/>
</dbReference>
<evidence type="ECO:0000256" key="2">
    <source>
        <dbReference type="ARBA" id="ARBA00023002"/>
    </source>
</evidence>
<keyword evidence="2 3" id="KW-0560">Oxidoreductase</keyword>
<sequence>MAMPNIFDLTGRAAIVTGAAGGLGAAFSWVLARAGASVICADFDADKAHHLSEELNAAGLHASSAHLDVTDEASVAKMTDAALTQHARMAAV</sequence>
<dbReference type="PANTHER" id="PTHR43669:SF8">
    <property type="entry name" value="SHORT-CHAIN TYPE DEHYDROGENASE_REDUCTASE-RELATED"/>
    <property type="match status" value="1"/>
</dbReference>
<dbReference type="Proteomes" id="UP000255389">
    <property type="component" value="Unassembled WGS sequence"/>
</dbReference>
<dbReference type="EC" id="1.1.1.159" evidence="3"/>
<gene>
    <name evidence="3" type="primary">hdhA_2</name>
    <name evidence="3" type="ORF">NCTC1542_05233</name>
</gene>
<dbReference type="SUPFAM" id="SSF51735">
    <property type="entry name" value="NAD(P)-binding Rossmann-fold domains"/>
    <property type="match status" value="1"/>
</dbReference>
<evidence type="ECO:0000313" key="4">
    <source>
        <dbReference type="Proteomes" id="UP000255389"/>
    </source>
</evidence>
<accession>A0A378V1T1</accession>